<accession>A0A8S5NBF1</accession>
<evidence type="ECO:0000313" key="1">
    <source>
        <dbReference type="EMBL" id="DAD92141.1"/>
    </source>
</evidence>
<organism evidence="1">
    <name type="scientific">Myoviridae sp. ct0Tg8</name>
    <dbReference type="NCBI Taxonomy" id="2826598"/>
    <lineage>
        <taxon>Viruses</taxon>
        <taxon>Duplodnaviria</taxon>
        <taxon>Heunggongvirae</taxon>
        <taxon>Uroviricota</taxon>
        <taxon>Caudoviricetes</taxon>
    </lineage>
</organism>
<reference evidence="1" key="1">
    <citation type="journal article" date="2021" name="Proc. Natl. Acad. Sci. U.S.A.">
        <title>A Catalog of Tens of Thousands of Viruses from Human Metagenomes Reveals Hidden Associations with Chronic Diseases.</title>
        <authorList>
            <person name="Tisza M.J."/>
            <person name="Buck C.B."/>
        </authorList>
    </citation>
    <scope>NUCLEOTIDE SEQUENCE</scope>
    <source>
        <strain evidence="1">Ct0Tg8</strain>
    </source>
</reference>
<dbReference type="EMBL" id="BK015128">
    <property type="protein sequence ID" value="DAD92141.1"/>
    <property type="molecule type" value="Genomic_DNA"/>
</dbReference>
<proteinExistence type="predicted"/>
<name>A0A8S5NBF1_9CAUD</name>
<sequence length="32" mass="3905">MTKNKPRKFSTSEIRLKNMWKFGKRQMATEKC</sequence>
<protein>
    <submittedName>
        <fullName evidence="1">Uncharacterized protein</fullName>
    </submittedName>
</protein>